<gene>
    <name evidence="2" type="ORF">SAMN02745716_1166</name>
</gene>
<feature type="chain" id="PRO_5039112760" evidence="1">
    <location>
        <begin position="32"/>
        <end position="572"/>
    </location>
</feature>
<dbReference type="AlphaFoldDB" id="A0A1H6FS15"/>
<sequence>MVGSKLRFRVLCSLLAVCPLVSAMGAAPVLARVDVTAVGATFSSLQAGGAPDFGLTIDLSSNPASDDPKDLVITLPQGLVANPLAAQRCPIDAFNADACPAASRVGTTSVVAQIEAPLGPQVTASGDVYNLVPPAGEPARLGVVVRPPLASPQRYQVAVRLRGDRGFVIENSMSGLERTAGGLPIRIQRIQLNLTGQVAGKPFLRMPTACRRAEIAVAVRSWDEPQVTTSRATAFTPSGCERLPFRPRLSGVMGAPGATKLRSHVPVTASVISDPSDAAVAATTVTLPLALGVDLGSLQKLCQPDQFAADACPADTRVGRARLASPLLEQPLELPVYIVQRPGELPALGFRLFGGAILGRTRLGGAVTNVFEGLPDLPLSRFDLTVDGGPRGLLQAVSDLCTPRTRRDAQATFAAFTGVDVTVATPFAVDGCPAGAGAPVARTRYRIVEGLAVSRLGRAVLTLRVSASRPLGRATLALPREVAPLRGSRPIVRVDGRRLGRRALVLRGRKLELRITRPGRTIEVRWAGLRASRALAGAVARGRRAPLTVRLAVVEASGERRAFTLRVRARKL</sequence>
<accession>A0A1H6FS15</accession>
<evidence type="ECO:0000256" key="1">
    <source>
        <dbReference type="SAM" id="SignalP"/>
    </source>
</evidence>
<keyword evidence="3" id="KW-1185">Reference proteome</keyword>
<protein>
    <submittedName>
        <fullName evidence="2">Uncharacterized protein</fullName>
    </submittedName>
</protein>
<reference evidence="3" key="1">
    <citation type="submission" date="2016-10" db="EMBL/GenBank/DDBJ databases">
        <authorList>
            <person name="Varghese N."/>
            <person name="Submissions S."/>
        </authorList>
    </citation>
    <scope>NUCLEOTIDE SEQUENCE [LARGE SCALE GENOMIC DNA]</scope>
    <source>
        <strain evidence="3">ATCC 35263</strain>
    </source>
</reference>
<keyword evidence="1" id="KW-0732">Signal</keyword>
<evidence type="ECO:0000313" key="2">
    <source>
        <dbReference type="EMBL" id="SEH12663.1"/>
    </source>
</evidence>
<name>A0A1H6FS15_THEAL</name>
<proteinExistence type="predicted"/>
<feature type="signal peptide" evidence="1">
    <location>
        <begin position="1"/>
        <end position="31"/>
    </location>
</feature>
<dbReference type="EMBL" id="FNWJ01000001">
    <property type="protein sequence ID" value="SEH12663.1"/>
    <property type="molecule type" value="Genomic_DNA"/>
</dbReference>
<dbReference type="Proteomes" id="UP000222056">
    <property type="component" value="Unassembled WGS sequence"/>
</dbReference>
<organism evidence="2 3">
    <name type="scientific">Thermoleophilum album</name>
    <dbReference type="NCBI Taxonomy" id="29539"/>
    <lineage>
        <taxon>Bacteria</taxon>
        <taxon>Bacillati</taxon>
        <taxon>Actinomycetota</taxon>
        <taxon>Thermoleophilia</taxon>
        <taxon>Thermoleophilales</taxon>
        <taxon>Thermoleophilaceae</taxon>
        <taxon>Thermoleophilum</taxon>
    </lineage>
</organism>
<evidence type="ECO:0000313" key="3">
    <source>
        <dbReference type="Proteomes" id="UP000222056"/>
    </source>
</evidence>